<evidence type="ECO:0000313" key="2">
    <source>
        <dbReference type="Proteomes" id="UP001054252"/>
    </source>
</evidence>
<organism evidence="1 2">
    <name type="scientific">Rubroshorea leprosula</name>
    <dbReference type="NCBI Taxonomy" id="152421"/>
    <lineage>
        <taxon>Eukaryota</taxon>
        <taxon>Viridiplantae</taxon>
        <taxon>Streptophyta</taxon>
        <taxon>Embryophyta</taxon>
        <taxon>Tracheophyta</taxon>
        <taxon>Spermatophyta</taxon>
        <taxon>Magnoliopsida</taxon>
        <taxon>eudicotyledons</taxon>
        <taxon>Gunneridae</taxon>
        <taxon>Pentapetalae</taxon>
        <taxon>rosids</taxon>
        <taxon>malvids</taxon>
        <taxon>Malvales</taxon>
        <taxon>Dipterocarpaceae</taxon>
        <taxon>Rubroshorea</taxon>
    </lineage>
</organism>
<dbReference type="Proteomes" id="UP001054252">
    <property type="component" value="Unassembled WGS sequence"/>
</dbReference>
<proteinExistence type="predicted"/>
<dbReference type="EMBL" id="BPVZ01000003">
    <property type="protein sequence ID" value="GKU89598.1"/>
    <property type="molecule type" value="Genomic_DNA"/>
</dbReference>
<dbReference type="AlphaFoldDB" id="A0AAV5HLU3"/>
<protein>
    <submittedName>
        <fullName evidence="1">Uncharacterized protein</fullName>
    </submittedName>
</protein>
<name>A0AAV5HLU3_9ROSI</name>
<reference evidence="1 2" key="1">
    <citation type="journal article" date="2021" name="Commun. Biol.">
        <title>The genome of Shorea leprosula (Dipterocarpaceae) highlights the ecological relevance of drought in aseasonal tropical rainforests.</title>
        <authorList>
            <person name="Ng K.K.S."/>
            <person name="Kobayashi M.J."/>
            <person name="Fawcett J.A."/>
            <person name="Hatakeyama M."/>
            <person name="Paape T."/>
            <person name="Ng C.H."/>
            <person name="Ang C.C."/>
            <person name="Tnah L.H."/>
            <person name="Lee C.T."/>
            <person name="Nishiyama T."/>
            <person name="Sese J."/>
            <person name="O'Brien M.J."/>
            <person name="Copetti D."/>
            <person name="Mohd Noor M.I."/>
            <person name="Ong R.C."/>
            <person name="Putra M."/>
            <person name="Sireger I.Z."/>
            <person name="Indrioko S."/>
            <person name="Kosugi Y."/>
            <person name="Izuno A."/>
            <person name="Isagi Y."/>
            <person name="Lee S.L."/>
            <person name="Shimizu K.K."/>
        </authorList>
    </citation>
    <scope>NUCLEOTIDE SEQUENCE [LARGE SCALE GENOMIC DNA]</scope>
    <source>
        <strain evidence="1">214</strain>
    </source>
</reference>
<comment type="caution">
    <text evidence="1">The sequence shown here is derived from an EMBL/GenBank/DDBJ whole genome shotgun (WGS) entry which is preliminary data.</text>
</comment>
<keyword evidence="2" id="KW-1185">Reference proteome</keyword>
<evidence type="ECO:0000313" key="1">
    <source>
        <dbReference type="EMBL" id="GKU89598.1"/>
    </source>
</evidence>
<sequence>MNKIGALKPSPPAGNSGSALLLPSSRQLLLIVGDFWAFFRISSSMPSAFPQIAAPALLVGFLGS</sequence>
<accession>A0AAV5HLU3</accession>
<gene>
    <name evidence="1" type="ORF">SLEP1_g3721</name>
</gene>